<dbReference type="PANTHER" id="PTHR36508">
    <property type="entry name" value="PROTEIN SLYX"/>
    <property type="match status" value="1"/>
</dbReference>
<evidence type="ECO:0000256" key="1">
    <source>
        <dbReference type="SAM" id="Coils"/>
    </source>
</evidence>
<reference evidence="2 3" key="1">
    <citation type="submission" date="2023-08" db="EMBL/GenBank/DDBJ databases">
        <title>Alcaligenaceae gen. nov., a novel taxon isolated from the sludge of Yixing Pesticide Factory.</title>
        <authorList>
            <person name="Ruan L."/>
        </authorList>
    </citation>
    <scope>NUCLEOTIDE SEQUENCE [LARGE SCALE GENOMIC DNA]</scope>
    <source>
        <strain evidence="2 3">LG-2</strain>
    </source>
</reference>
<protein>
    <submittedName>
        <fullName evidence="2">SlyX family protein</fullName>
    </submittedName>
</protein>
<organism evidence="2 3">
    <name type="scientific">Yanghanlia caeni</name>
    <dbReference type="NCBI Taxonomy" id="3064283"/>
    <lineage>
        <taxon>Bacteria</taxon>
        <taxon>Pseudomonadati</taxon>
        <taxon>Pseudomonadota</taxon>
        <taxon>Betaproteobacteria</taxon>
        <taxon>Burkholderiales</taxon>
        <taxon>Alcaligenaceae</taxon>
        <taxon>Yanghanlia</taxon>
    </lineage>
</organism>
<keyword evidence="1" id="KW-0175">Coiled coil</keyword>
<feature type="coiled-coil region" evidence="1">
    <location>
        <begin position="5"/>
        <end position="39"/>
    </location>
</feature>
<evidence type="ECO:0000313" key="3">
    <source>
        <dbReference type="Proteomes" id="UP001232156"/>
    </source>
</evidence>
<comment type="caution">
    <text evidence="2">The sequence shown here is derived from an EMBL/GenBank/DDBJ whole genome shotgun (WGS) entry which is preliminary data.</text>
</comment>
<name>A0ABU1D2T2_9BURK</name>
<evidence type="ECO:0000313" key="2">
    <source>
        <dbReference type="EMBL" id="MDR4124741.1"/>
    </source>
</evidence>
<dbReference type="EMBL" id="JAUZQE010000003">
    <property type="protein sequence ID" value="MDR4124741.1"/>
    <property type="molecule type" value="Genomic_DNA"/>
</dbReference>
<keyword evidence="3" id="KW-1185">Reference proteome</keyword>
<proteinExistence type="predicted"/>
<dbReference type="PANTHER" id="PTHR36508:SF1">
    <property type="entry name" value="PROTEIN SLYX"/>
    <property type="match status" value="1"/>
</dbReference>
<gene>
    <name evidence="2" type="ORF">Q8947_01930</name>
</gene>
<dbReference type="Pfam" id="PF04102">
    <property type="entry name" value="SlyX"/>
    <property type="match status" value="1"/>
</dbReference>
<dbReference type="RefSeq" id="WP_347286318.1">
    <property type="nucleotide sequence ID" value="NZ_JAUZQE010000003.1"/>
</dbReference>
<accession>A0ABU1D2T2</accession>
<sequence length="64" mass="7413">MEDRLVDIELKVISLEDTVQQLNELVYAQQRQLDELRALCRLLIQQQEEGGAAAMPAHERPPHY</sequence>
<dbReference type="InterPro" id="IPR007236">
    <property type="entry name" value="SlyX"/>
</dbReference>
<dbReference type="Proteomes" id="UP001232156">
    <property type="component" value="Unassembled WGS sequence"/>
</dbReference>